<accession>A0A2W7J8G7</accession>
<gene>
    <name evidence="2" type="ORF">C8P66_10677</name>
</gene>
<proteinExistence type="predicted"/>
<dbReference type="SUPFAM" id="SSF63829">
    <property type="entry name" value="Calcium-dependent phosphotriesterase"/>
    <property type="match status" value="1"/>
</dbReference>
<evidence type="ECO:0000259" key="1">
    <source>
        <dbReference type="Pfam" id="PF08450"/>
    </source>
</evidence>
<dbReference type="Pfam" id="PF08450">
    <property type="entry name" value="SGL"/>
    <property type="match status" value="1"/>
</dbReference>
<dbReference type="PANTHER" id="PTHR47572:SF5">
    <property type="entry name" value="BLR2277 PROTEIN"/>
    <property type="match status" value="1"/>
</dbReference>
<dbReference type="InterPro" id="IPR011042">
    <property type="entry name" value="6-blade_b-propeller_TolB-like"/>
</dbReference>
<keyword evidence="3" id="KW-1185">Reference proteome</keyword>
<dbReference type="InterPro" id="IPR013658">
    <property type="entry name" value="SGL"/>
</dbReference>
<dbReference type="Proteomes" id="UP000249688">
    <property type="component" value="Unassembled WGS sequence"/>
</dbReference>
<dbReference type="RefSeq" id="WP_111397456.1">
    <property type="nucleotide sequence ID" value="NZ_QKYU01000006.1"/>
</dbReference>
<sequence length="304" mass="31755">MPEIEIMARGLGFPEGPVVMADGSVILTEINGGKITKVTADGVVTPLGAPAGGPNGMAIGPDGALYLCDNGGSLYLPGHFMGMGPAADYAGGSVQRVDPQTGERRVLYAECNGNRLSAPNDIVFDRQGGFYFTDLGKRYARARDHGGLYYALPDGSSIREIAYPILSANGVGLSPDEKTVYVADTEGARLLAFDVESPGVLKPGVFPAPHGGRCIAGLPGPARFDSLAVTAAGNIAVATLTTGFVTVFAPDGRLLREVKMPDSHPTNICFGGADMRTAYITLSAVGDLARTVWDEPGLRLNFQH</sequence>
<name>A0A2W7J8G7_9PROT</name>
<evidence type="ECO:0000313" key="3">
    <source>
        <dbReference type="Proteomes" id="UP000249688"/>
    </source>
</evidence>
<reference evidence="2 3" key="1">
    <citation type="submission" date="2018-06" db="EMBL/GenBank/DDBJ databases">
        <title>Genomic Encyclopedia of Archaeal and Bacterial Type Strains, Phase II (KMG-II): from individual species to whole genera.</title>
        <authorList>
            <person name="Goeker M."/>
        </authorList>
    </citation>
    <scope>NUCLEOTIDE SEQUENCE [LARGE SCALE GENOMIC DNA]</scope>
    <source>
        <strain evidence="2 3">DSM 24525</strain>
    </source>
</reference>
<dbReference type="Gene3D" id="2.120.10.30">
    <property type="entry name" value="TolB, C-terminal domain"/>
    <property type="match status" value="1"/>
</dbReference>
<dbReference type="EMBL" id="QKYU01000006">
    <property type="protein sequence ID" value="PZW48073.1"/>
    <property type="molecule type" value="Genomic_DNA"/>
</dbReference>
<dbReference type="OrthoDB" id="2633250at2"/>
<organism evidence="2 3">
    <name type="scientific">Humitalea rosea</name>
    <dbReference type="NCBI Taxonomy" id="990373"/>
    <lineage>
        <taxon>Bacteria</taxon>
        <taxon>Pseudomonadati</taxon>
        <taxon>Pseudomonadota</taxon>
        <taxon>Alphaproteobacteria</taxon>
        <taxon>Acetobacterales</taxon>
        <taxon>Roseomonadaceae</taxon>
        <taxon>Humitalea</taxon>
    </lineage>
</organism>
<feature type="domain" description="SMP-30/Gluconolactonase/LRE-like region" evidence="1">
    <location>
        <begin position="13"/>
        <end position="282"/>
    </location>
</feature>
<dbReference type="PANTHER" id="PTHR47572">
    <property type="entry name" value="LIPOPROTEIN-RELATED"/>
    <property type="match status" value="1"/>
</dbReference>
<dbReference type="AlphaFoldDB" id="A0A2W7J8G7"/>
<dbReference type="InterPro" id="IPR051262">
    <property type="entry name" value="SMP-30/CGR1_Lactonase"/>
</dbReference>
<evidence type="ECO:0000313" key="2">
    <source>
        <dbReference type="EMBL" id="PZW48073.1"/>
    </source>
</evidence>
<comment type="caution">
    <text evidence="2">The sequence shown here is derived from an EMBL/GenBank/DDBJ whole genome shotgun (WGS) entry which is preliminary data.</text>
</comment>
<protein>
    <submittedName>
        <fullName evidence="2">Gluconolactonase</fullName>
    </submittedName>
</protein>